<organism evidence="1 2">
    <name type="scientific">Entomospira entomophila</name>
    <dbReference type="NCBI Taxonomy" id="2719988"/>
    <lineage>
        <taxon>Bacteria</taxon>
        <taxon>Pseudomonadati</taxon>
        <taxon>Spirochaetota</taxon>
        <taxon>Spirochaetia</taxon>
        <taxon>Spirochaetales</taxon>
        <taxon>Spirochaetaceae</taxon>
        <taxon>Entomospira</taxon>
    </lineage>
</organism>
<accession>A0A968GA27</accession>
<gene>
    <name evidence="1" type="ORF">HCT14_07560</name>
</gene>
<name>A0A968GA27_9SPIO</name>
<reference evidence="1 2" key="1">
    <citation type="submission" date="2020-03" db="EMBL/GenBank/DDBJ databases">
        <title>Spirochaetal bacteria isolated from arthropods constitute a novel genus Entomospira genus novum within the order Spirochaetales.</title>
        <authorList>
            <person name="Grana-Miraglia L."/>
            <person name="Sikutova S."/>
            <person name="Fingerle V."/>
            <person name="Sing A."/>
            <person name="Castillo-Ramirez S."/>
            <person name="Margos G."/>
            <person name="Rudolf I."/>
        </authorList>
    </citation>
    <scope>NUCLEOTIDE SEQUENCE [LARGE SCALE GENOMIC DNA]</scope>
    <source>
        <strain evidence="1 2">BR193</strain>
    </source>
</reference>
<comment type="caution">
    <text evidence="1">The sequence shown here is derived from an EMBL/GenBank/DDBJ whole genome shotgun (WGS) entry which is preliminary data.</text>
</comment>
<dbReference type="AlphaFoldDB" id="A0A968GA27"/>
<proteinExistence type="predicted"/>
<dbReference type="RefSeq" id="WP_167700977.1">
    <property type="nucleotide sequence ID" value="NZ_CP118175.1"/>
</dbReference>
<evidence type="ECO:0000313" key="2">
    <source>
        <dbReference type="Proteomes" id="UP000711995"/>
    </source>
</evidence>
<keyword evidence="2" id="KW-1185">Reference proteome</keyword>
<protein>
    <submittedName>
        <fullName evidence="1">Uncharacterized protein</fullName>
    </submittedName>
</protein>
<sequence>MALIRIHNFEEIDTHQNNSVELMASWQAWLSESQPFVTLDSGSNSLKILQGSFFIMKQPFRWYRIVEEDSIVTQAYIDVGGNFKENQYYYLYLVDDTSTGSFIISEQEQVPSGLYAHEVIQIARFSTQEGGVIRPNSIYDSQMRRAFEISHPVGTTVVQYPHETSPQERMPFLAWKEISQQYAGDFFRVVGGLASAFGSGKQSESVPNLTGKFDSSSAKWSGSGVFYVSTQQKDGGNASNSLYADIINFDASKSSATYGRRNEVAPTNQSIRLWIRDA</sequence>
<dbReference type="Proteomes" id="UP000711995">
    <property type="component" value="Unassembled WGS sequence"/>
</dbReference>
<dbReference type="EMBL" id="JAATLJ010000002">
    <property type="protein sequence ID" value="NIZ41360.1"/>
    <property type="molecule type" value="Genomic_DNA"/>
</dbReference>
<evidence type="ECO:0000313" key="1">
    <source>
        <dbReference type="EMBL" id="NIZ41360.1"/>
    </source>
</evidence>